<dbReference type="PANTHER" id="PTHR43861">
    <property type="entry name" value="TRANS-ACONITATE 2-METHYLTRANSFERASE-RELATED"/>
    <property type="match status" value="1"/>
</dbReference>
<dbReference type="SUPFAM" id="SSF53335">
    <property type="entry name" value="S-adenosyl-L-methionine-dependent methyltransferases"/>
    <property type="match status" value="1"/>
</dbReference>
<dbReference type="Pfam" id="PF08241">
    <property type="entry name" value="Methyltransf_11"/>
    <property type="match status" value="1"/>
</dbReference>
<dbReference type="EMBL" id="CP001841">
    <property type="protein sequence ID" value="AEF80765.1"/>
    <property type="molecule type" value="Genomic_DNA"/>
</dbReference>
<dbReference type="Proteomes" id="UP000009222">
    <property type="component" value="Chromosome"/>
</dbReference>
<dbReference type="AlphaFoldDB" id="F5YE69"/>
<name>F5YE69_LEAAZ</name>
<reference evidence="2 3" key="2">
    <citation type="journal article" date="2011" name="ISME J.">
        <title>RNA-seq reveals cooperative metabolic interactions between two termite-gut spirochete species in co-culture.</title>
        <authorList>
            <person name="Rosenthal A.Z."/>
            <person name="Matson E.G."/>
            <person name="Eldar A."/>
            <person name="Leadbetter J.R."/>
        </authorList>
    </citation>
    <scope>NUCLEOTIDE SEQUENCE [LARGE SCALE GENOMIC DNA]</scope>
    <source>
        <strain evidence="3">ATCC BAA-888 / DSM 13862 / ZAS-9</strain>
    </source>
</reference>
<gene>
    <name evidence="2" type="ordered locus">TREAZ_0258</name>
</gene>
<dbReference type="KEGG" id="taz:TREAZ_0258"/>
<sequence>MNKQPKNAWIFEHFPKGENLKVLELGCGTGLFWLTNRNSIPKTWEITLTDYSRGMLETTKKTLSRIQCNFNYDVVNAENIKYTKNSFDAILANNMLYHIENRQKAISDIYDILKPNGIFIASIMGIDDLKEMHELLYKFLETKGNLFKFSELKFSLNNGLEQLKKVFNNAVLINHENALKINEIEPIINYYLSFNEIQNNTKILPEEYIDEFKEYLKKEIDKEMMVTKNDGIFVCTK</sequence>
<reference evidence="3" key="1">
    <citation type="submission" date="2009-12" db="EMBL/GenBank/DDBJ databases">
        <title>Complete sequence of Treponema azotonutricium strain ZAS-9.</title>
        <authorList>
            <person name="Tetu S.G."/>
            <person name="Matson E."/>
            <person name="Ren Q."/>
            <person name="Seshadri R."/>
            <person name="Elbourne L."/>
            <person name="Hassan K.A."/>
            <person name="Durkin A."/>
            <person name="Radune D."/>
            <person name="Mohamoud Y."/>
            <person name="Shay R."/>
            <person name="Jin S."/>
            <person name="Zhang X."/>
            <person name="Lucey K."/>
            <person name="Ballor N.R."/>
            <person name="Ottesen E."/>
            <person name="Rosenthal R."/>
            <person name="Allen A."/>
            <person name="Leadbetter J.R."/>
            <person name="Paulsen I.T."/>
        </authorList>
    </citation>
    <scope>NUCLEOTIDE SEQUENCE [LARGE SCALE GENOMIC DNA]</scope>
    <source>
        <strain evidence="3">ATCC BAA-888 / DSM 13862 / ZAS-9</strain>
    </source>
</reference>
<dbReference type="InterPro" id="IPR013216">
    <property type="entry name" value="Methyltransf_11"/>
</dbReference>
<dbReference type="HOGENOM" id="CLU_070643_0_0_12"/>
<dbReference type="InterPro" id="IPR029063">
    <property type="entry name" value="SAM-dependent_MTases_sf"/>
</dbReference>
<evidence type="ECO:0000313" key="3">
    <source>
        <dbReference type="Proteomes" id="UP000009222"/>
    </source>
</evidence>
<organism evidence="2 3">
    <name type="scientific">Leadbettera azotonutricia (strain ATCC BAA-888 / DSM 13862 / ZAS-9)</name>
    <name type="common">Treponema azotonutricium</name>
    <dbReference type="NCBI Taxonomy" id="545695"/>
    <lineage>
        <taxon>Bacteria</taxon>
        <taxon>Pseudomonadati</taxon>
        <taxon>Spirochaetota</taxon>
        <taxon>Spirochaetia</taxon>
        <taxon>Spirochaetales</taxon>
        <taxon>Breznakiellaceae</taxon>
        <taxon>Leadbettera</taxon>
    </lineage>
</organism>
<dbReference type="Gene3D" id="3.40.50.150">
    <property type="entry name" value="Vaccinia Virus protein VP39"/>
    <property type="match status" value="1"/>
</dbReference>
<protein>
    <submittedName>
        <fullName evidence="2">Transcriptional regulator</fullName>
    </submittedName>
</protein>
<dbReference type="InParanoid" id="F5YE69"/>
<feature type="domain" description="Methyltransferase type 11" evidence="1">
    <location>
        <begin position="23"/>
        <end position="120"/>
    </location>
</feature>
<accession>F5YE69</accession>
<dbReference type="CDD" id="cd02440">
    <property type="entry name" value="AdoMet_MTases"/>
    <property type="match status" value="1"/>
</dbReference>
<dbReference type="GO" id="GO:0008757">
    <property type="term" value="F:S-adenosylmethionine-dependent methyltransferase activity"/>
    <property type="evidence" value="ECO:0007669"/>
    <property type="project" value="InterPro"/>
</dbReference>
<evidence type="ECO:0000313" key="2">
    <source>
        <dbReference type="EMBL" id="AEF80765.1"/>
    </source>
</evidence>
<keyword evidence="3" id="KW-1185">Reference proteome</keyword>
<dbReference type="STRING" id="545695.TREAZ_0258"/>
<dbReference type="eggNOG" id="COG2226">
    <property type="taxonomic scope" value="Bacteria"/>
</dbReference>
<proteinExistence type="predicted"/>
<evidence type="ECO:0000259" key="1">
    <source>
        <dbReference type="Pfam" id="PF08241"/>
    </source>
</evidence>